<dbReference type="RefSeq" id="XP_044656165.1">
    <property type="nucleotide sequence ID" value="XM_044800230.1"/>
</dbReference>
<feature type="region of interest" description="Disordered" evidence="1">
    <location>
        <begin position="252"/>
        <end position="272"/>
    </location>
</feature>
<dbReference type="AlphaFoldDB" id="A0A9P3CF73"/>
<evidence type="ECO:0000256" key="2">
    <source>
        <dbReference type="SAM" id="Phobius"/>
    </source>
</evidence>
<proteinExistence type="predicted"/>
<evidence type="ECO:0000256" key="1">
    <source>
        <dbReference type="SAM" id="MobiDB-lite"/>
    </source>
</evidence>
<organism evidence="4 5">
    <name type="scientific">Cercospora kikuchii</name>
    <dbReference type="NCBI Taxonomy" id="84275"/>
    <lineage>
        <taxon>Eukaryota</taxon>
        <taxon>Fungi</taxon>
        <taxon>Dikarya</taxon>
        <taxon>Ascomycota</taxon>
        <taxon>Pezizomycotina</taxon>
        <taxon>Dothideomycetes</taxon>
        <taxon>Dothideomycetidae</taxon>
        <taxon>Mycosphaerellales</taxon>
        <taxon>Mycosphaerellaceae</taxon>
        <taxon>Cercospora</taxon>
    </lineage>
</organism>
<keyword evidence="2" id="KW-1133">Transmembrane helix</keyword>
<gene>
    <name evidence="4" type="ORF">CKM354_000497600</name>
</gene>
<feature type="transmembrane region" description="Helical" evidence="2">
    <location>
        <begin position="188"/>
        <end position="210"/>
    </location>
</feature>
<sequence length="380" mass="40669">MPFTNHSLSRALALLCILITSGFAQNCYFPDGSLSKHTSCSATGTASACCASNAFCLDNGLCFEEGVVTRGSCTDKAWKSGACPGYCKEEQRNGSIAITPCSLDGSQSTFTCGLNNTACRNESRTFGLPGSSALVLRPAQVSALVAPVLSSVAAQASASASEQAQATVTSCTGAQAIPNGMYYTPGQMAGLGVGLGIPLLIAACTAIMLWNKERSRHPKLMYQLPDELNMDLKPMPPNLFPAHPAVRSIPPSRDGYPASRDGIPISRDGFPTSKESYDYAHSFRTVTPTTPIQGRETPQHMQTFAERYQAMNKQMGHSRLSEQSRYELDGQPVGSAFRFTAYGKPSAEKEKTVTATTVELGKRTTTVTTTNSKSSRERIR</sequence>
<keyword evidence="5" id="KW-1185">Reference proteome</keyword>
<evidence type="ECO:0000313" key="5">
    <source>
        <dbReference type="Proteomes" id="UP000825890"/>
    </source>
</evidence>
<evidence type="ECO:0000313" key="4">
    <source>
        <dbReference type="EMBL" id="GIZ41678.1"/>
    </source>
</evidence>
<name>A0A9P3CF73_9PEZI</name>
<dbReference type="GeneID" id="68290551"/>
<feature type="region of interest" description="Disordered" evidence="1">
    <location>
        <begin position="345"/>
        <end position="380"/>
    </location>
</feature>
<keyword evidence="2" id="KW-0812">Transmembrane</keyword>
<keyword evidence="3" id="KW-0732">Signal</keyword>
<dbReference type="EMBL" id="BOLY01000003">
    <property type="protein sequence ID" value="GIZ41678.1"/>
    <property type="molecule type" value="Genomic_DNA"/>
</dbReference>
<dbReference type="OrthoDB" id="5215637at2759"/>
<comment type="caution">
    <text evidence="4">The sequence shown here is derived from an EMBL/GenBank/DDBJ whole genome shotgun (WGS) entry which is preliminary data.</text>
</comment>
<evidence type="ECO:0000256" key="3">
    <source>
        <dbReference type="SAM" id="SignalP"/>
    </source>
</evidence>
<feature type="chain" id="PRO_5040425696" evidence="3">
    <location>
        <begin position="25"/>
        <end position="380"/>
    </location>
</feature>
<feature type="compositionally biased region" description="Low complexity" evidence="1">
    <location>
        <begin position="353"/>
        <end position="370"/>
    </location>
</feature>
<keyword evidence="2" id="KW-0472">Membrane</keyword>
<protein>
    <submittedName>
        <fullName evidence="4">Uncharacterized protein</fullName>
    </submittedName>
</protein>
<reference evidence="4 5" key="1">
    <citation type="submission" date="2021-01" db="EMBL/GenBank/DDBJ databases">
        <title>Cercospora kikuchii MAFF 305040 whole genome shotgun sequence.</title>
        <authorList>
            <person name="Kashiwa T."/>
            <person name="Suzuki T."/>
        </authorList>
    </citation>
    <scope>NUCLEOTIDE SEQUENCE [LARGE SCALE GENOMIC DNA]</scope>
    <source>
        <strain evidence="4 5">MAFF 305040</strain>
    </source>
</reference>
<feature type="signal peptide" evidence="3">
    <location>
        <begin position="1"/>
        <end position="24"/>
    </location>
</feature>
<accession>A0A9P3CF73</accession>
<dbReference type="Proteomes" id="UP000825890">
    <property type="component" value="Unassembled WGS sequence"/>
</dbReference>